<reference evidence="2" key="2">
    <citation type="submission" date="2013-11" db="EMBL/GenBank/DDBJ databases">
        <title>The Genome Sequence of Phytophthora parasitica IAC_01/95.</title>
        <authorList>
            <consortium name="The Broad Institute Genomics Platform"/>
            <person name="Russ C."/>
            <person name="Tyler B."/>
            <person name="Panabieres F."/>
            <person name="Shan W."/>
            <person name="Tripathy S."/>
            <person name="Grunwald N."/>
            <person name="Machado M."/>
            <person name="Johnson C.S."/>
            <person name="Arredondo F."/>
            <person name="Hong C."/>
            <person name="Coffey M."/>
            <person name="Young S.K."/>
            <person name="Zeng Q."/>
            <person name="Gargeya S."/>
            <person name="Fitzgerald M."/>
            <person name="Abouelleil A."/>
            <person name="Alvarado L."/>
            <person name="Chapman S.B."/>
            <person name="Gainer-Dewar J."/>
            <person name="Goldberg J."/>
            <person name="Griggs A."/>
            <person name="Gujja S."/>
            <person name="Hansen M."/>
            <person name="Howarth C."/>
            <person name="Imamovic A."/>
            <person name="Ireland A."/>
            <person name="Larimer J."/>
            <person name="McCowan C."/>
            <person name="Murphy C."/>
            <person name="Pearson M."/>
            <person name="Poon T.W."/>
            <person name="Priest M."/>
            <person name="Roberts A."/>
            <person name="Saif S."/>
            <person name="Shea T."/>
            <person name="Sykes S."/>
            <person name="Wortman J."/>
            <person name="Nusbaum C."/>
            <person name="Birren B."/>
        </authorList>
    </citation>
    <scope>NUCLEOTIDE SEQUENCE [LARGE SCALE GENOMIC DNA]</scope>
    <source>
        <strain evidence="2">IAC_01/95</strain>
    </source>
</reference>
<dbReference type="Proteomes" id="UP000054532">
    <property type="component" value="Unassembled WGS sequence"/>
</dbReference>
<accession>W2GNA6</accession>
<proteinExistence type="predicted"/>
<dbReference type="EMBL" id="KI686801">
    <property type="protein sequence ID" value="ETK84432.1"/>
    <property type="molecule type" value="Genomic_DNA"/>
</dbReference>
<dbReference type="Proteomes" id="UP000053236">
    <property type="component" value="Unassembled WGS sequence"/>
</dbReference>
<organism evidence="1">
    <name type="scientific">Phytophthora nicotianae</name>
    <name type="common">Potato buckeye rot agent</name>
    <name type="synonym">Phytophthora parasitica</name>
    <dbReference type="NCBI Taxonomy" id="4792"/>
    <lineage>
        <taxon>Eukaryota</taxon>
        <taxon>Sar</taxon>
        <taxon>Stramenopiles</taxon>
        <taxon>Oomycota</taxon>
        <taxon>Peronosporomycetes</taxon>
        <taxon>Peronosporales</taxon>
        <taxon>Peronosporaceae</taxon>
        <taxon>Phytophthora</taxon>
    </lineage>
</organism>
<sequence length="107" mass="12390">MKLAHMLHHLKLGADDTQTNIERQQSERQQDAILDEETKEDSLCLNEVLSTIQVDLWITLRLILTRKTTRGLHGMTTNCRMTMTWMTASMKTGHLNQTYSLMIRCSI</sequence>
<gene>
    <name evidence="2" type="ORF">L914_10453</name>
    <name evidence="1" type="ORF">L915_10602</name>
</gene>
<evidence type="ECO:0000313" key="2">
    <source>
        <dbReference type="EMBL" id="ETM44297.1"/>
    </source>
</evidence>
<name>W2GNA6_PHYNI</name>
<dbReference type="AlphaFoldDB" id="W2GNA6"/>
<evidence type="ECO:0000313" key="1">
    <source>
        <dbReference type="EMBL" id="ETK84432.1"/>
    </source>
</evidence>
<reference evidence="1" key="1">
    <citation type="submission" date="2013-11" db="EMBL/GenBank/DDBJ databases">
        <title>The Genome Sequence of Phytophthora parasitica CJ02B3.</title>
        <authorList>
            <consortium name="The Broad Institute Genomics Platform"/>
            <person name="Russ C."/>
            <person name="Tyler B."/>
            <person name="Panabieres F."/>
            <person name="Shan W."/>
            <person name="Tripathy S."/>
            <person name="Grunwald N."/>
            <person name="Machado M."/>
            <person name="Johnson C.S."/>
            <person name="Arredondo F."/>
            <person name="Hong C."/>
            <person name="Coffey M."/>
            <person name="Young S.K."/>
            <person name="Zeng Q."/>
            <person name="Gargeya S."/>
            <person name="Fitzgerald M."/>
            <person name="Abouelleil A."/>
            <person name="Alvarado L."/>
            <person name="Chapman S.B."/>
            <person name="Gainer-Dewar J."/>
            <person name="Goldberg J."/>
            <person name="Griggs A."/>
            <person name="Gujja S."/>
            <person name="Hansen M."/>
            <person name="Howarth C."/>
            <person name="Imamovic A."/>
            <person name="Ireland A."/>
            <person name="Larimer J."/>
            <person name="McCowan C."/>
            <person name="Murphy C."/>
            <person name="Pearson M."/>
            <person name="Poon T.W."/>
            <person name="Priest M."/>
            <person name="Roberts A."/>
            <person name="Saif S."/>
            <person name="Shea T."/>
            <person name="Sykes S."/>
            <person name="Wortman J."/>
            <person name="Nusbaum C."/>
            <person name="Birren B."/>
        </authorList>
    </citation>
    <scope>NUCLEOTIDE SEQUENCE [LARGE SCALE GENOMIC DNA]</scope>
    <source>
        <strain evidence="1">CJ02B3</strain>
    </source>
</reference>
<dbReference type="EMBL" id="KI693412">
    <property type="protein sequence ID" value="ETM44297.1"/>
    <property type="molecule type" value="Genomic_DNA"/>
</dbReference>
<protein>
    <submittedName>
        <fullName evidence="1">Uncharacterized protein</fullName>
    </submittedName>
</protein>